<feature type="compositionally biased region" description="Polar residues" evidence="1">
    <location>
        <begin position="236"/>
        <end position="245"/>
    </location>
</feature>
<sequence length="245" mass="24560">MSTALTGLGGFAPPLDVLRRAAAGAAPSQESVAPQAAPPAPEDVNEINFENAVATPPIGQAPPVQSAFDASDASQAPGLDTAATNAASAGPPPGAANRPPPPQEQGREPDSFEQSVANAIFSSQETNGTVEAASTPAYEDTAIEFGLGELLRQSTGDAEEAAGAEATIAEALAQRVEASAQYEAGFGSETVEESGAVEELAEAVAVNAAAPETSASREDERPELTPYASAFPSLSAAGSQIDSLV</sequence>
<feature type="compositionally biased region" description="Pro residues" evidence="1">
    <location>
        <begin position="90"/>
        <end position="103"/>
    </location>
</feature>
<dbReference type="AlphaFoldDB" id="A0A518BAB6"/>
<feature type="region of interest" description="Disordered" evidence="1">
    <location>
        <begin position="22"/>
        <end position="136"/>
    </location>
</feature>
<feature type="compositionally biased region" description="Low complexity" evidence="1">
    <location>
        <begin position="65"/>
        <end position="89"/>
    </location>
</feature>
<feature type="region of interest" description="Disordered" evidence="1">
    <location>
        <begin position="207"/>
        <end position="245"/>
    </location>
</feature>
<gene>
    <name evidence="2" type="ORF">Pan216_47900</name>
</gene>
<dbReference type="Proteomes" id="UP000317093">
    <property type="component" value="Chromosome"/>
</dbReference>
<protein>
    <submittedName>
        <fullName evidence="2">Uncharacterized protein</fullName>
    </submittedName>
</protein>
<name>A0A518BAB6_9BACT</name>
<evidence type="ECO:0000313" key="2">
    <source>
        <dbReference type="EMBL" id="QDU63909.1"/>
    </source>
</evidence>
<organism evidence="2 3">
    <name type="scientific">Kolteria novifilia</name>
    <dbReference type="NCBI Taxonomy" id="2527975"/>
    <lineage>
        <taxon>Bacteria</taxon>
        <taxon>Pseudomonadati</taxon>
        <taxon>Planctomycetota</taxon>
        <taxon>Planctomycetia</taxon>
        <taxon>Kolteriales</taxon>
        <taxon>Kolteriaceae</taxon>
        <taxon>Kolteria</taxon>
    </lineage>
</organism>
<reference evidence="2 3" key="1">
    <citation type="submission" date="2019-02" db="EMBL/GenBank/DDBJ databases">
        <title>Deep-cultivation of Planctomycetes and their phenomic and genomic characterization uncovers novel biology.</title>
        <authorList>
            <person name="Wiegand S."/>
            <person name="Jogler M."/>
            <person name="Boedeker C."/>
            <person name="Pinto D."/>
            <person name="Vollmers J."/>
            <person name="Rivas-Marin E."/>
            <person name="Kohn T."/>
            <person name="Peeters S.H."/>
            <person name="Heuer A."/>
            <person name="Rast P."/>
            <person name="Oberbeckmann S."/>
            <person name="Bunk B."/>
            <person name="Jeske O."/>
            <person name="Meyerdierks A."/>
            <person name="Storesund J.E."/>
            <person name="Kallscheuer N."/>
            <person name="Luecker S."/>
            <person name="Lage O.M."/>
            <person name="Pohl T."/>
            <person name="Merkel B.J."/>
            <person name="Hornburger P."/>
            <person name="Mueller R.-W."/>
            <person name="Bruemmer F."/>
            <person name="Labrenz M."/>
            <person name="Spormann A.M."/>
            <person name="Op den Camp H."/>
            <person name="Overmann J."/>
            <person name="Amann R."/>
            <person name="Jetten M.S.M."/>
            <person name="Mascher T."/>
            <person name="Medema M.H."/>
            <person name="Devos D.P."/>
            <person name="Kaster A.-K."/>
            <person name="Ovreas L."/>
            <person name="Rohde M."/>
            <person name="Galperin M.Y."/>
            <person name="Jogler C."/>
        </authorList>
    </citation>
    <scope>NUCLEOTIDE SEQUENCE [LARGE SCALE GENOMIC DNA]</scope>
    <source>
        <strain evidence="2 3">Pan216</strain>
    </source>
</reference>
<dbReference type="KEGG" id="knv:Pan216_47900"/>
<proteinExistence type="predicted"/>
<accession>A0A518BAB6</accession>
<dbReference type="EMBL" id="CP036279">
    <property type="protein sequence ID" value="QDU63909.1"/>
    <property type="molecule type" value="Genomic_DNA"/>
</dbReference>
<feature type="compositionally biased region" description="Polar residues" evidence="1">
    <location>
        <begin position="112"/>
        <end position="129"/>
    </location>
</feature>
<evidence type="ECO:0000313" key="3">
    <source>
        <dbReference type="Proteomes" id="UP000317093"/>
    </source>
</evidence>
<keyword evidence="3" id="KW-1185">Reference proteome</keyword>
<dbReference type="RefSeq" id="WP_145261732.1">
    <property type="nucleotide sequence ID" value="NZ_CP036279.1"/>
</dbReference>
<evidence type="ECO:0000256" key="1">
    <source>
        <dbReference type="SAM" id="MobiDB-lite"/>
    </source>
</evidence>